<dbReference type="EMBL" id="JANFQF010000002">
    <property type="protein sequence ID" value="MCQ4118171.1"/>
    <property type="molecule type" value="Genomic_DNA"/>
</dbReference>
<gene>
    <name evidence="4" type="ORF">NOF53_03090</name>
</gene>
<name>A0ABT1Q7E6_9NOCA</name>
<accession>A0ABT1Q7E6</accession>
<dbReference type="PRINTS" id="PR00080">
    <property type="entry name" value="SDRFAMILY"/>
</dbReference>
<keyword evidence="5" id="KW-1185">Reference proteome</keyword>
<dbReference type="PROSITE" id="PS00061">
    <property type="entry name" value="ADH_SHORT"/>
    <property type="match status" value="1"/>
</dbReference>
<dbReference type="InterPro" id="IPR036291">
    <property type="entry name" value="NAD(P)-bd_dom_sf"/>
</dbReference>
<protein>
    <submittedName>
        <fullName evidence="4">SDR family oxidoreductase</fullName>
    </submittedName>
</protein>
<dbReference type="Proteomes" id="UP001524501">
    <property type="component" value="Unassembled WGS sequence"/>
</dbReference>
<evidence type="ECO:0000256" key="1">
    <source>
        <dbReference type="ARBA" id="ARBA00006484"/>
    </source>
</evidence>
<comment type="similarity">
    <text evidence="1 3">Belongs to the short-chain dehydrogenases/reductases (SDR) family.</text>
</comment>
<dbReference type="Gene3D" id="3.40.50.720">
    <property type="entry name" value="NAD(P)-binding Rossmann-like Domain"/>
    <property type="match status" value="1"/>
</dbReference>
<evidence type="ECO:0000256" key="3">
    <source>
        <dbReference type="RuleBase" id="RU000363"/>
    </source>
</evidence>
<evidence type="ECO:0000256" key="2">
    <source>
        <dbReference type="ARBA" id="ARBA00023002"/>
    </source>
</evidence>
<keyword evidence="2" id="KW-0560">Oxidoreductase</keyword>
<sequence length="308" mass="32688">MTEHDDLAGLTMVVTGATSGLGSQTCRQLAERGASIVLVGRDRAKVDEAIAELSSAYDPARLSSATADLSSLAQVRNLAEELRHRFLRIDVLINNAGIDVGERRLTTDGIESTFAVNYLAPFILGTALADAMAQAATTDAAGFRHPARIVNVSSSGHRGGHLDFDDLQGSNGKFRGQRAYNNSKLALTLFSRELARRFDPAQLVVNCADPGFVKGTALGRDLPFGYQVIGTLLTPFMADVERGAKTAVWTATAAEAGKFTGAYVKGCRVVQPSKKARDPELAARLWEATQALLLAGRGRAENGAGLDA</sequence>
<proteinExistence type="inferred from homology"/>
<dbReference type="InterPro" id="IPR002347">
    <property type="entry name" value="SDR_fam"/>
</dbReference>
<comment type="caution">
    <text evidence="4">The sequence shown here is derived from an EMBL/GenBank/DDBJ whole genome shotgun (WGS) entry which is preliminary data.</text>
</comment>
<reference evidence="4 5" key="1">
    <citation type="submission" date="2022-07" db="EMBL/GenBank/DDBJ databases">
        <title>Degradation activity of malathion, p-nitrophenol and potential low-temperature adaptation strategy of Rhodococcus sp. FXJ9.536.</title>
        <authorList>
            <person name="Huang J."/>
            <person name="Huang Y."/>
        </authorList>
    </citation>
    <scope>NUCLEOTIDE SEQUENCE [LARGE SCALE GENOMIC DNA]</scope>
    <source>
        <strain evidence="4 5">FXJ9.536</strain>
    </source>
</reference>
<dbReference type="PANTHER" id="PTHR43157:SF31">
    <property type="entry name" value="PHOSPHATIDYLINOSITOL-GLYCAN BIOSYNTHESIS CLASS F PROTEIN"/>
    <property type="match status" value="1"/>
</dbReference>
<dbReference type="InterPro" id="IPR020904">
    <property type="entry name" value="Sc_DH/Rdtase_CS"/>
</dbReference>
<dbReference type="PRINTS" id="PR00081">
    <property type="entry name" value="GDHRDH"/>
</dbReference>
<dbReference type="Pfam" id="PF00106">
    <property type="entry name" value="adh_short"/>
    <property type="match status" value="1"/>
</dbReference>
<organism evidence="4 5">
    <name type="scientific">Rhodococcus tibetensis</name>
    <dbReference type="NCBI Taxonomy" id="2965064"/>
    <lineage>
        <taxon>Bacteria</taxon>
        <taxon>Bacillati</taxon>
        <taxon>Actinomycetota</taxon>
        <taxon>Actinomycetes</taxon>
        <taxon>Mycobacteriales</taxon>
        <taxon>Nocardiaceae</taxon>
        <taxon>Rhodococcus</taxon>
    </lineage>
</organism>
<evidence type="ECO:0000313" key="5">
    <source>
        <dbReference type="Proteomes" id="UP001524501"/>
    </source>
</evidence>
<dbReference type="SUPFAM" id="SSF51735">
    <property type="entry name" value="NAD(P)-binding Rossmann-fold domains"/>
    <property type="match status" value="1"/>
</dbReference>
<dbReference type="RefSeq" id="WP_255965509.1">
    <property type="nucleotide sequence ID" value="NZ_JANFQF010000002.1"/>
</dbReference>
<dbReference type="CDD" id="cd05327">
    <property type="entry name" value="retinol-DH_like_SDR_c_like"/>
    <property type="match status" value="1"/>
</dbReference>
<dbReference type="PANTHER" id="PTHR43157">
    <property type="entry name" value="PHOSPHATIDYLINOSITOL-GLYCAN BIOSYNTHESIS CLASS F PROTEIN-RELATED"/>
    <property type="match status" value="1"/>
</dbReference>
<evidence type="ECO:0000313" key="4">
    <source>
        <dbReference type="EMBL" id="MCQ4118171.1"/>
    </source>
</evidence>